<keyword evidence="5" id="KW-0496">Mitochondrion</keyword>
<reference evidence="9 10" key="1">
    <citation type="journal article" date="2024" name="BMC Genomics">
        <title>Genome assembly of redclaw crayfish (Cherax quadricarinatus) provides insights into its immune adaptation and hypoxia tolerance.</title>
        <authorList>
            <person name="Liu Z."/>
            <person name="Zheng J."/>
            <person name="Li H."/>
            <person name="Fang K."/>
            <person name="Wang S."/>
            <person name="He J."/>
            <person name="Zhou D."/>
            <person name="Weng S."/>
            <person name="Chi M."/>
            <person name="Gu Z."/>
            <person name="He J."/>
            <person name="Li F."/>
            <person name="Wang M."/>
        </authorList>
    </citation>
    <scope>NUCLEOTIDE SEQUENCE [LARGE SCALE GENOMIC DNA]</scope>
    <source>
        <strain evidence="9">ZL_2023a</strain>
    </source>
</reference>
<dbReference type="SMART" id="SM00382">
    <property type="entry name" value="AAA"/>
    <property type="match status" value="1"/>
</dbReference>
<evidence type="ECO:0000256" key="4">
    <source>
        <dbReference type="ARBA" id="ARBA00022840"/>
    </source>
</evidence>
<protein>
    <recommendedName>
        <fullName evidence="8">AAA+ ATPase domain-containing protein</fullName>
    </recommendedName>
</protein>
<dbReference type="InterPro" id="IPR003960">
    <property type="entry name" value="ATPase_AAA_CS"/>
</dbReference>
<keyword evidence="2 6" id="KW-0547">Nucleotide-binding</keyword>
<evidence type="ECO:0000256" key="3">
    <source>
        <dbReference type="ARBA" id="ARBA00022787"/>
    </source>
</evidence>
<dbReference type="SUPFAM" id="SSF52540">
    <property type="entry name" value="P-loop containing nucleoside triphosphate hydrolases"/>
    <property type="match status" value="1"/>
</dbReference>
<dbReference type="GO" id="GO:0016887">
    <property type="term" value="F:ATP hydrolysis activity"/>
    <property type="evidence" value="ECO:0007669"/>
    <property type="project" value="InterPro"/>
</dbReference>
<organism evidence="9 10">
    <name type="scientific">Cherax quadricarinatus</name>
    <name type="common">Australian red claw crayfish</name>
    <dbReference type="NCBI Taxonomy" id="27406"/>
    <lineage>
        <taxon>Eukaryota</taxon>
        <taxon>Metazoa</taxon>
        <taxon>Ecdysozoa</taxon>
        <taxon>Arthropoda</taxon>
        <taxon>Crustacea</taxon>
        <taxon>Multicrustacea</taxon>
        <taxon>Malacostraca</taxon>
        <taxon>Eumalacostraca</taxon>
        <taxon>Eucarida</taxon>
        <taxon>Decapoda</taxon>
        <taxon>Pleocyemata</taxon>
        <taxon>Astacidea</taxon>
        <taxon>Parastacoidea</taxon>
        <taxon>Parastacidae</taxon>
        <taxon>Cherax</taxon>
    </lineage>
</organism>
<keyword evidence="3" id="KW-1000">Mitochondrion outer membrane</keyword>
<evidence type="ECO:0000256" key="2">
    <source>
        <dbReference type="ARBA" id="ARBA00022741"/>
    </source>
</evidence>
<comment type="similarity">
    <text evidence="6">Belongs to the AAA ATPase family.</text>
</comment>
<keyword evidence="7" id="KW-0812">Transmembrane</keyword>
<feature type="transmembrane region" description="Helical" evidence="7">
    <location>
        <begin position="21"/>
        <end position="45"/>
    </location>
</feature>
<evidence type="ECO:0000256" key="1">
    <source>
        <dbReference type="ARBA" id="ARBA00004572"/>
    </source>
</evidence>
<proteinExistence type="inferred from homology"/>
<dbReference type="EMBL" id="JARKIK010000091">
    <property type="protein sequence ID" value="KAK8723185.1"/>
    <property type="molecule type" value="Genomic_DNA"/>
</dbReference>
<dbReference type="InterPro" id="IPR027417">
    <property type="entry name" value="P-loop_NTPase"/>
</dbReference>
<evidence type="ECO:0000256" key="7">
    <source>
        <dbReference type="SAM" id="Phobius"/>
    </source>
</evidence>
<dbReference type="PANTHER" id="PTHR45644:SF3">
    <property type="entry name" value="FI08533P-RELATED"/>
    <property type="match status" value="1"/>
</dbReference>
<dbReference type="GO" id="GO:0005741">
    <property type="term" value="C:mitochondrial outer membrane"/>
    <property type="evidence" value="ECO:0007669"/>
    <property type="project" value="UniProtKB-SubCell"/>
</dbReference>
<gene>
    <name evidence="9" type="ORF">OTU49_011891</name>
</gene>
<evidence type="ECO:0000256" key="6">
    <source>
        <dbReference type="RuleBase" id="RU003651"/>
    </source>
</evidence>
<feature type="non-terminal residue" evidence="9">
    <location>
        <position position="1"/>
    </location>
</feature>
<dbReference type="PANTHER" id="PTHR45644">
    <property type="entry name" value="AAA ATPASE, PUTATIVE (AFU_ORTHOLOGUE AFUA_2G12920)-RELATED-RELATED"/>
    <property type="match status" value="1"/>
</dbReference>
<evidence type="ECO:0000259" key="8">
    <source>
        <dbReference type="SMART" id="SM00382"/>
    </source>
</evidence>
<dbReference type="AlphaFoldDB" id="A0AAW0W2W1"/>
<keyword evidence="4 6" id="KW-0067">ATP-binding</keyword>
<dbReference type="GO" id="GO:0005524">
    <property type="term" value="F:ATP binding"/>
    <property type="evidence" value="ECO:0007669"/>
    <property type="project" value="UniProtKB-KW"/>
</dbReference>
<comment type="caution">
    <text evidence="9">The sequence shown here is derived from an EMBL/GenBank/DDBJ whole genome shotgun (WGS) entry which is preliminary data.</text>
</comment>
<dbReference type="Gene3D" id="3.40.50.300">
    <property type="entry name" value="P-loop containing nucleotide triphosphate hydrolases"/>
    <property type="match status" value="1"/>
</dbReference>
<comment type="subcellular location">
    <subcellularLocation>
        <location evidence="1">Mitochondrion outer membrane</location>
        <topology evidence="1">Single-pass membrane protein</topology>
    </subcellularLocation>
</comment>
<evidence type="ECO:0000256" key="5">
    <source>
        <dbReference type="ARBA" id="ARBA00023128"/>
    </source>
</evidence>
<dbReference type="Pfam" id="PF00004">
    <property type="entry name" value="AAA"/>
    <property type="match status" value="1"/>
</dbReference>
<dbReference type="PROSITE" id="PS00674">
    <property type="entry name" value="AAA"/>
    <property type="match status" value="1"/>
</dbReference>
<accession>A0AAW0W2W1</accession>
<name>A0AAW0W2W1_CHEQU</name>
<feature type="domain" description="AAA+ ATPase" evidence="8">
    <location>
        <begin position="118"/>
        <end position="254"/>
    </location>
</feature>
<dbReference type="InterPro" id="IPR003593">
    <property type="entry name" value="AAA+_ATPase"/>
</dbReference>
<dbReference type="GO" id="GO:0140570">
    <property type="term" value="P:extraction of mislocalized protein from mitochondrial outer membrane"/>
    <property type="evidence" value="ECO:0007669"/>
    <property type="project" value="TreeGrafter"/>
</dbReference>
<keyword evidence="7" id="KW-1133">Transmembrane helix</keyword>
<dbReference type="InterPro" id="IPR003959">
    <property type="entry name" value="ATPase_AAA_core"/>
</dbReference>
<evidence type="ECO:0000313" key="9">
    <source>
        <dbReference type="EMBL" id="KAK8723185.1"/>
    </source>
</evidence>
<dbReference type="Gene3D" id="1.10.8.60">
    <property type="match status" value="1"/>
</dbReference>
<evidence type="ECO:0000313" key="10">
    <source>
        <dbReference type="Proteomes" id="UP001445076"/>
    </source>
</evidence>
<dbReference type="Proteomes" id="UP001445076">
    <property type="component" value="Unassembled WGS sequence"/>
</dbReference>
<keyword evidence="10" id="KW-1185">Reference proteome</keyword>
<dbReference type="InterPro" id="IPR041569">
    <property type="entry name" value="AAA_lid_3"/>
</dbReference>
<sequence>FKLTFFGINFKIMNLKGFGNAVVMGVAVGVSSVVTVGALLAIIGWCITRRSKDDKSGGSPAFSEHEQVLLDLLVTPSDLKVEFVDIGGCGKVVQEIQNQVVLPLVYARYHGLHSQIMPPKGVLLHGPPGCGKTLIAKILAKELDAKFLLVNFASIRNKWLGETEKLATAVFTLAYKLQPTVIFLDEIDAWLGTRTEYESTVDAAMKAVFLTMWDGLLTDQSAHVLVLAATNRLDAVDPAVLRRLPLQFYIPKPDEKERQEILKVLLKACPLAQDVDLAEIARITDGFTGSDLKEVCRYAAMYSLVDYMENHCDPKLALPGESQTAFHLRHHHQEMKPLSMKYLLRGVKMSRLPTYDQFAVAHLYI</sequence>
<dbReference type="InterPro" id="IPR051701">
    <property type="entry name" value="Mito_OM_Translocase_MSP1"/>
</dbReference>
<keyword evidence="7" id="KW-0472">Membrane</keyword>
<dbReference type="Pfam" id="PF17862">
    <property type="entry name" value="AAA_lid_3"/>
    <property type="match status" value="1"/>
</dbReference>